<organism evidence="3 4">
    <name type="scientific">Merluccius polli</name>
    <name type="common">Benguela hake</name>
    <name type="synonym">Merluccius cadenati</name>
    <dbReference type="NCBI Taxonomy" id="89951"/>
    <lineage>
        <taxon>Eukaryota</taxon>
        <taxon>Metazoa</taxon>
        <taxon>Chordata</taxon>
        <taxon>Craniata</taxon>
        <taxon>Vertebrata</taxon>
        <taxon>Euteleostomi</taxon>
        <taxon>Actinopterygii</taxon>
        <taxon>Neopterygii</taxon>
        <taxon>Teleostei</taxon>
        <taxon>Neoteleostei</taxon>
        <taxon>Acanthomorphata</taxon>
        <taxon>Zeiogadaria</taxon>
        <taxon>Gadariae</taxon>
        <taxon>Gadiformes</taxon>
        <taxon>Gadoidei</taxon>
        <taxon>Merlucciidae</taxon>
        <taxon>Merluccius</taxon>
    </lineage>
</organism>
<comment type="caution">
    <text evidence="3">The sequence shown here is derived from an EMBL/GenBank/DDBJ whole genome shotgun (WGS) entry which is preliminary data.</text>
</comment>
<evidence type="ECO:0008006" key="5">
    <source>
        <dbReference type="Google" id="ProtNLM"/>
    </source>
</evidence>
<keyword evidence="2" id="KW-0812">Transmembrane</keyword>
<keyword evidence="2" id="KW-0472">Membrane</keyword>
<evidence type="ECO:0000313" key="4">
    <source>
        <dbReference type="Proteomes" id="UP001174136"/>
    </source>
</evidence>
<reference evidence="3" key="1">
    <citation type="journal article" date="2023" name="Front. Mar. Sci.">
        <title>A new Merluccius polli reference genome to investigate the effects of global change in West African waters.</title>
        <authorList>
            <person name="Mateo J.L."/>
            <person name="Blanco-Fernandez C."/>
            <person name="Garcia-Vazquez E."/>
            <person name="Machado-Schiaffino G."/>
        </authorList>
    </citation>
    <scope>NUCLEOTIDE SEQUENCE</scope>
    <source>
        <strain evidence="3">C29</strain>
        <tissue evidence="3">Fin</tissue>
    </source>
</reference>
<evidence type="ECO:0000256" key="2">
    <source>
        <dbReference type="SAM" id="Phobius"/>
    </source>
</evidence>
<accession>A0AA47MHI5</accession>
<dbReference type="EMBL" id="JAOPHQ010004268">
    <property type="protein sequence ID" value="KAK0140164.1"/>
    <property type="molecule type" value="Genomic_DNA"/>
</dbReference>
<gene>
    <name evidence="3" type="ORF">N1851_022918</name>
</gene>
<evidence type="ECO:0000313" key="3">
    <source>
        <dbReference type="EMBL" id="KAK0140164.1"/>
    </source>
</evidence>
<dbReference type="Proteomes" id="UP001174136">
    <property type="component" value="Unassembled WGS sequence"/>
</dbReference>
<feature type="region of interest" description="Disordered" evidence="1">
    <location>
        <begin position="487"/>
        <end position="506"/>
    </location>
</feature>
<name>A0AA47MHI5_MERPO</name>
<proteinExistence type="predicted"/>
<keyword evidence="2" id="KW-1133">Transmembrane helix</keyword>
<evidence type="ECO:0000256" key="1">
    <source>
        <dbReference type="SAM" id="MobiDB-lite"/>
    </source>
</evidence>
<keyword evidence="4" id="KW-1185">Reference proteome</keyword>
<dbReference type="AlphaFoldDB" id="A0AA47MHI5"/>
<feature type="transmembrane region" description="Helical" evidence="2">
    <location>
        <begin position="40"/>
        <end position="60"/>
    </location>
</feature>
<protein>
    <recommendedName>
        <fullName evidence="5">C2H2-type domain-containing protein</fullName>
    </recommendedName>
</protein>
<sequence length="515" mass="57158">MCFIANSIEMNHVVYLSALEPVASRHFTDMERLRRIFTGSIVYLLLLPLLSGRLLTLVILNAQMAMCERQCHDTKYLIAHLREHIVEGRAVTCPVRGCTNVFTVKSSSTAHMSRKHRDLTDISISDLFRESASQSSSVQAETDNFGAQGEFLLPASTIQNIFEEIQNIHELGQTYSLSKLTALLKNDTSLSDEDITRVCESVRGSDLFSACHRGPMRTAYSRTQTFKKKFNYVEPKKMFLGRDDNRTDRFAYYVPVRETLKCLLESDLWQKSGEHSAESPTDVLSDISDGHQIFKSNAFFAHNPSCLKLVLYQDAFEVVNPLGSAKTIHKVLAVYASVANLPLHVRSNTDHMLLVLLCREKDFKAFGHAKVFSELLADLKELEENGIVLSDETVKGTLYYIGGDNLVSHCIGGFTENFSRSQYFCRYCCTVCPIGVCLRLSGPPGFYSASTALSLSAWLGPPPISRQGQSGDVRTRPLEMLCGKTGGVADTEGGETTPSAQGRNIPPLKMAATAY</sequence>